<dbReference type="Pfam" id="PF00753">
    <property type="entry name" value="Lactamase_B"/>
    <property type="match status" value="1"/>
</dbReference>
<feature type="domain" description="Metallo-beta-lactamase" evidence="1">
    <location>
        <begin position="26"/>
        <end position="213"/>
    </location>
</feature>
<reference evidence="2" key="1">
    <citation type="submission" date="2020-10" db="EMBL/GenBank/DDBJ databases">
        <authorList>
            <person name="Gilroy R."/>
        </authorList>
    </citation>
    <scope>NUCLEOTIDE SEQUENCE</scope>
    <source>
        <strain evidence="2">CHK190-19873</strain>
    </source>
</reference>
<comment type="caution">
    <text evidence="2">The sequence shown here is derived from an EMBL/GenBank/DDBJ whole genome shotgun (WGS) entry which is preliminary data.</text>
</comment>
<evidence type="ECO:0000313" key="3">
    <source>
        <dbReference type="Proteomes" id="UP000823935"/>
    </source>
</evidence>
<dbReference type="EMBL" id="DVIQ01000057">
    <property type="protein sequence ID" value="HIS31813.1"/>
    <property type="molecule type" value="Genomic_DNA"/>
</dbReference>
<dbReference type="InterPro" id="IPR036866">
    <property type="entry name" value="RibonucZ/Hydroxyglut_hydro"/>
</dbReference>
<dbReference type="Gene3D" id="3.60.15.10">
    <property type="entry name" value="Ribonuclease Z/Hydroxyacylglutathione hydrolase-like"/>
    <property type="match status" value="1"/>
</dbReference>
<gene>
    <name evidence="2" type="ORF">IAB44_09760</name>
</gene>
<dbReference type="InterPro" id="IPR050855">
    <property type="entry name" value="NDM-1-like"/>
</dbReference>
<sequence>MSDHWFTIEKIDRNTFAISEYKHWEETHCYLLCGEKRAILIDTGLGVSNIREIVDSLTRLPVMAVATHVHWDHIGGHKYFANIAVHEAEKEWLSAGFPIPLQAVKENLTRLPCDFPADFDVNAYQIFQGMPQKILYDGDSLNLGGREIQVIHTPGHSPGHCCFYEPEQRYLYSGDLIYKGSLDAFYPSTDPWLFYQSIRRIRKYRINKILPGHHSLDIPVSLIADIEAGFAKLAGEGELRRGNGVFAFPNFQIHI</sequence>
<accession>A0A9D1ETT0</accession>
<protein>
    <submittedName>
        <fullName evidence="2">MBL fold metallo-hydrolase</fullName>
    </submittedName>
</protein>
<dbReference type="PANTHER" id="PTHR42951">
    <property type="entry name" value="METALLO-BETA-LACTAMASE DOMAIN-CONTAINING"/>
    <property type="match status" value="1"/>
</dbReference>
<dbReference type="Proteomes" id="UP000823935">
    <property type="component" value="Unassembled WGS sequence"/>
</dbReference>
<organism evidence="2 3">
    <name type="scientific">Candidatus Limivivens intestinipullorum</name>
    <dbReference type="NCBI Taxonomy" id="2840858"/>
    <lineage>
        <taxon>Bacteria</taxon>
        <taxon>Bacillati</taxon>
        <taxon>Bacillota</taxon>
        <taxon>Clostridia</taxon>
        <taxon>Lachnospirales</taxon>
        <taxon>Lachnospiraceae</taxon>
        <taxon>Lachnospiraceae incertae sedis</taxon>
        <taxon>Candidatus Limivivens</taxon>
    </lineage>
</organism>
<dbReference type="InterPro" id="IPR001279">
    <property type="entry name" value="Metallo-B-lactamas"/>
</dbReference>
<evidence type="ECO:0000313" key="2">
    <source>
        <dbReference type="EMBL" id="HIS31813.1"/>
    </source>
</evidence>
<evidence type="ECO:0000259" key="1">
    <source>
        <dbReference type="SMART" id="SM00849"/>
    </source>
</evidence>
<proteinExistence type="predicted"/>
<dbReference type="SUPFAM" id="SSF56281">
    <property type="entry name" value="Metallo-hydrolase/oxidoreductase"/>
    <property type="match status" value="1"/>
</dbReference>
<dbReference type="AlphaFoldDB" id="A0A9D1ETT0"/>
<dbReference type="PANTHER" id="PTHR42951:SF4">
    <property type="entry name" value="ACYL-COENZYME A THIOESTERASE MBLAC2"/>
    <property type="match status" value="1"/>
</dbReference>
<reference evidence="2" key="2">
    <citation type="journal article" date="2021" name="PeerJ">
        <title>Extensive microbial diversity within the chicken gut microbiome revealed by metagenomics and culture.</title>
        <authorList>
            <person name="Gilroy R."/>
            <person name="Ravi A."/>
            <person name="Getino M."/>
            <person name="Pursley I."/>
            <person name="Horton D.L."/>
            <person name="Alikhan N.F."/>
            <person name="Baker D."/>
            <person name="Gharbi K."/>
            <person name="Hall N."/>
            <person name="Watson M."/>
            <person name="Adriaenssens E.M."/>
            <person name="Foster-Nyarko E."/>
            <person name="Jarju S."/>
            <person name="Secka A."/>
            <person name="Antonio M."/>
            <person name="Oren A."/>
            <person name="Chaudhuri R.R."/>
            <person name="La Ragione R."/>
            <person name="Hildebrand F."/>
            <person name="Pallen M.J."/>
        </authorList>
    </citation>
    <scope>NUCLEOTIDE SEQUENCE</scope>
    <source>
        <strain evidence="2">CHK190-19873</strain>
    </source>
</reference>
<name>A0A9D1ETT0_9FIRM</name>
<dbReference type="SMART" id="SM00849">
    <property type="entry name" value="Lactamase_B"/>
    <property type="match status" value="1"/>
</dbReference>